<dbReference type="Pfam" id="PF04727">
    <property type="entry name" value="ELMO_CED12"/>
    <property type="match status" value="1"/>
</dbReference>
<dbReference type="InterPro" id="IPR050868">
    <property type="entry name" value="ELMO_domain-containing"/>
</dbReference>
<feature type="compositionally biased region" description="Low complexity" evidence="5">
    <location>
        <begin position="235"/>
        <end position="244"/>
    </location>
</feature>
<dbReference type="InterPro" id="IPR011993">
    <property type="entry name" value="PH-like_dom_sf"/>
</dbReference>
<evidence type="ECO:0000256" key="5">
    <source>
        <dbReference type="SAM" id="MobiDB-lite"/>
    </source>
</evidence>
<evidence type="ECO:0000256" key="1">
    <source>
        <dbReference type="ARBA" id="ARBA00022703"/>
    </source>
</evidence>
<keyword evidence="3" id="KW-0729">SH3-binding</keyword>
<evidence type="ECO:0000313" key="9">
    <source>
        <dbReference type="EMBL" id="ODO09557.1"/>
    </source>
</evidence>
<feature type="domain" description="PH" evidence="8">
    <location>
        <begin position="694"/>
        <end position="829"/>
    </location>
</feature>
<dbReference type="InterPro" id="IPR006816">
    <property type="entry name" value="ELMO_dom"/>
</dbReference>
<protein>
    <recommendedName>
        <fullName evidence="11">ELMO domain-containing protein</fullName>
    </recommendedName>
</protein>
<evidence type="ECO:0000256" key="4">
    <source>
        <dbReference type="ARBA" id="ARBA00024863"/>
    </source>
</evidence>
<keyword evidence="1" id="KW-0053">Apoptosis</keyword>
<feature type="domain" description="ELMO armadillo-like helical" evidence="7">
    <location>
        <begin position="140"/>
        <end position="227"/>
    </location>
</feature>
<evidence type="ECO:0000259" key="7">
    <source>
        <dbReference type="Pfam" id="PF11841"/>
    </source>
</evidence>
<reference evidence="9 10" key="1">
    <citation type="submission" date="2016-06" db="EMBL/GenBank/DDBJ databases">
        <title>Evolution of pathogenesis and genome organization in the Tremellales.</title>
        <authorList>
            <person name="Cuomo C."/>
            <person name="Litvintseva A."/>
            <person name="Heitman J."/>
            <person name="Chen Y."/>
            <person name="Sun S."/>
            <person name="Springer D."/>
            <person name="Dromer F."/>
            <person name="Young S."/>
            <person name="Zeng Q."/>
            <person name="Chapman S."/>
            <person name="Gujja S."/>
            <person name="Saif S."/>
            <person name="Birren B."/>
        </authorList>
    </citation>
    <scope>NUCLEOTIDE SEQUENCE [LARGE SCALE GENOMIC DNA]</scope>
    <source>
        <strain evidence="9 10">CBS 6273</strain>
    </source>
</reference>
<evidence type="ECO:0000256" key="2">
    <source>
        <dbReference type="ARBA" id="ARBA00022907"/>
    </source>
</evidence>
<organism evidence="9 10">
    <name type="scientific">Cryptococcus amylolentus CBS 6273</name>
    <dbReference type="NCBI Taxonomy" id="1296118"/>
    <lineage>
        <taxon>Eukaryota</taxon>
        <taxon>Fungi</taxon>
        <taxon>Dikarya</taxon>
        <taxon>Basidiomycota</taxon>
        <taxon>Agaricomycotina</taxon>
        <taxon>Tremellomycetes</taxon>
        <taxon>Tremellales</taxon>
        <taxon>Cryptococcaceae</taxon>
        <taxon>Cryptococcus</taxon>
    </lineage>
</organism>
<name>A0A1E3KAJ8_9TREE</name>
<dbReference type="Proteomes" id="UP000095149">
    <property type="component" value="Unassembled WGS sequence"/>
</dbReference>
<keyword evidence="2" id="KW-0581">Phagocytosis</keyword>
<evidence type="ECO:0000256" key="3">
    <source>
        <dbReference type="ARBA" id="ARBA00023036"/>
    </source>
</evidence>
<comment type="caution">
    <text evidence="9">The sequence shown here is derived from an EMBL/GenBank/DDBJ whole genome shotgun (WGS) entry which is preliminary data.</text>
</comment>
<comment type="function">
    <text evidence="4">Involved in cytoskeletal rearrangements required for phagocytosis of apoptotic cells and cell motility. Acts in association with DOCK1 and CRK. Was initially proposed to be required in complex with DOCK1 to activate Rac Rho small GTPases. May enhance the guanine nucleotide exchange factor (GEF) activity of DOCK1.</text>
</comment>
<gene>
    <name evidence="9" type="ORF">I350_03160</name>
</gene>
<dbReference type="GO" id="GO:0007015">
    <property type="term" value="P:actin filament organization"/>
    <property type="evidence" value="ECO:0007669"/>
    <property type="project" value="TreeGrafter"/>
</dbReference>
<dbReference type="GO" id="GO:0048870">
    <property type="term" value="P:cell motility"/>
    <property type="evidence" value="ECO:0007669"/>
    <property type="project" value="TreeGrafter"/>
</dbReference>
<evidence type="ECO:0000259" key="6">
    <source>
        <dbReference type="Pfam" id="PF04727"/>
    </source>
</evidence>
<sequence>MDDSAQPYTSKGAIPTNVVTYRGKPPSPHHTRVAYIVEIMATSFATEEHHITLCLRDQEDNLVTQNNLPSKVYQHDVLKLCAAPTTEALIVVASLKSAIRRDSLPESTSSHTPSSSPSNLDPIPLKLALFNLQKFVKEEDFSVEFLLKGGMRILIRLLVKEETGLVTGNSLAYALQGIRGILEFESGWSELSDTFIRRLLSILLSATQPNILRPATAILRKLVISSSPFPTSTSASASASASAAGPNGADLQSSLKPSQVPGYFLSGGSAKDRSKKTRNSKDNNRQSNGAALEGKWYGFDRVYSLIKSLPLAGHPSSSSGSREEEESIKNAEYFYKTLIKRLESTGDLELLLMEAYSLGLINASLRSGQQEGSPQYYELVWILENLGIKKYVARLTPSSQNPILAPHLLNFQSRLAVILQHKRLRSVRPGERANQEKMLGEIWEAGRLGELEGGGGEEMEELKEGGGVRGVGGVGLGMGMEGEKVEMGGMRGKGGRRMEGWVAMGGEVFGELGEGGMFRDVGELGLECLHYFAMHEERFYNLVLEENAKPPSRRCPLIAASASCVKLLAEHYKLASAPHYPHPPKTFQPFLLGFPKLHSLVLKFFIRMFHQSSSSSSDLARLLPLMGSHLALTLNPGEEREKTWLDLERAFLHAEYGKVRERQMEMMEREGGMWRSGAVRGLKEVVGREVWGVVCEQRVGCMLQGSWFNSVTLLVPGITTIARPIANKPHRFLRLSEDRRTIAWDDFHERIGTPTLNTLTRRINVADISTIRPQTSAPINSRSPNLVSKLSFSIIAVPSSSSPSAAASLLDVDAIHAAQMAEWTDGIRVVKDGGMVDQDSANYVQILTELALNVRLLDITGDGAEIPAKVSIGVAPRSTDFVFAK</sequence>
<dbReference type="PANTHER" id="PTHR12771">
    <property type="entry name" value="ENGULFMENT AND CELL MOTILITY"/>
    <property type="match status" value="1"/>
</dbReference>
<dbReference type="SUPFAM" id="SSF50729">
    <property type="entry name" value="PH domain-like"/>
    <property type="match status" value="1"/>
</dbReference>
<evidence type="ECO:0008006" key="11">
    <source>
        <dbReference type="Google" id="ProtNLM"/>
    </source>
</evidence>
<dbReference type="InterPro" id="IPR011989">
    <property type="entry name" value="ARM-like"/>
</dbReference>
<dbReference type="InterPro" id="IPR024574">
    <property type="entry name" value="ELMO_ARM"/>
</dbReference>
<dbReference type="Pfam" id="PF11841">
    <property type="entry name" value="ELMO_ARM"/>
    <property type="match status" value="1"/>
</dbReference>
<evidence type="ECO:0000313" key="10">
    <source>
        <dbReference type="Proteomes" id="UP000095149"/>
    </source>
</evidence>
<dbReference type="InterPro" id="IPR001849">
    <property type="entry name" value="PH_domain"/>
</dbReference>
<dbReference type="Gene3D" id="2.30.29.30">
    <property type="entry name" value="Pleckstrin-homology domain (PH domain)/Phosphotyrosine-binding domain (PTB)"/>
    <property type="match status" value="1"/>
</dbReference>
<accession>A0A1E3KAJ8</accession>
<dbReference type="PANTHER" id="PTHR12771:SF56">
    <property type="entry name" value="CED-12"/>
    <property type="match status" value="1"/>
</dbReference>
<feature type="domain" description="ELMO" evidence="6">
    <location>
        <begin position="518"/>
        <end position="619"/>
    </location>
</feature>
<proteinExistence type="predicted"/>
<evidence type="ECO:0000259" key="8">
    <source>
        <dbReference type="Pfam" id="PF16457"/>
    </source>
</evidence>
<dbReference type="OrthoDB" id="28413at2759"/>
<dbReference type="AlphaFoldDB" id="A0A1E3KAJ8"/>
<dbReference type="GO" id="GO:0006915">
    <property type="term" value="P:apoptotic process"/>
    <property type="evidence" value="ECO:0007669"/>
    <property type="project" value="UniProtKB-KW"/>
</dbReference>
<dbReference type="Gene3D" id="1.25.10.10">
    <property type="entry name" value="Leucine-rich Repeat Variant"/>
    <property type="match status" value="1"/>
</dbReference>
<dbReference type="GO" id="GO:0005886">
    <property type="term" value="C:plasma membrane"/>
    <property type="evidence" value="ECO:0007669"/>
    <property type="project" value="TreeGrafter"/>
</dbReference>
<dbReference type="EMBL" id="MEKH01000004">
    <property type="protein sequence ID" value="ODO09557.1"/>
    <property type="molecule type" value="Genomic_DNA"/>
</dbReference>
<dbReference type="Pfam" id="PF16457">
    <property type="entry name" value="PH_12"/>
    <property type="match status" value="1"/>
</dbReference>
<dbReference type="GO" id="GO:0017124">
    <property type="term" value="F:SH3 domain binding"/>
    <property type="evidence" value="ECO:0007669"/>
    <property type="project" value="UniProtKB-KW"/>
</dbReference>
<feature type="region of interest" description="Disordered" evidence="5">
    <location>
        <begin position="235"/>
        <end position="289"/>
    </location>
</feature>